<dbReference type="WBParaSite" id="Smp_163330.1">
    <property type="protein sequence ID" value="Smp_163330.1"/>
    <property type="gene ID" value="Smp_163330"/>
</dbReference>
<evidence type="ECO:0000256" key="3">
    <source>
        <dbReference type="ARBA" id="ARBA00022670"/>
    </source>
</evidence>
<protein>
    <recommendedName>
        <fullName evidence="2">Abasic site processing protein HMCES</fullName>
    </recommendedName>
    <alternativeName>
        <fullName evidence="9">Embryonic stem cell-specific 5-hydroxymethylcytosine-binding protein</fullName>
    </alternativeName>
    <alternativeName>
        <fullName evidence="10">Peptidase HMCES</fullName>
    </alternativeName>
    <alternativeName>
        <fullName evidence="11">SRAP domain-containing protein 1</fullName>
    </alternativeName>
</protein>
<dbReference type="PANTHER" id="PTHR13604">
    <property type="entry name" value="DC12-RELATED"/>
    <property type="match status" value="1"/>
</dbReference>
<reference evidence="12" key="1">
    <citation type="journal article" date="2012" name="PLoS Negl. Trop. Dis.">
        <title>A systematically improved high quality genome and transcriptome of the human blood fluke Schistosoma mansoni.</title>
        <authorList>
            <person name="Protasio A.V."/>
            <person name="Tsai I.J."/>
            <person name="Babbage A."/>
            <person name="Nichol S."/>
            <person name="Hunt M."/>
            <person name="Aslett M.A."/>
            <person name="De Silva N."/>
            <person name="Velarde G.S."/>
            <person name="Anderson T.J."/>
            <person name="Clark R.C."/>
            <person name="Davidson C."/>
            <person name="Dillon G.P."/>
            <person name="Holroyd N.E."/>
            <person name="LoVerde P.T."/>
            <person name="Lloyd C."/>
            <person name="McQuillan J."/>
            <person name="Oliveira G."/>
            <person name="Otto T.D."/>
            <person name="Parker-Manuel S.J."/>
            <person name="Quail M.A."/>
            <person name="Wilson R.A."/>
            <person name="Zerlotini A."/>
            <person name="Dunne D.W."/>
            <person name="Berriman M."/>
        </authorList>
    </citation>
    <scope>NUCLEOTIDE SEQUENCE [LARGE SCALE GENOMIC DNA]</scope>
    <source>
        <strain evidence="12">Puerto Rican</strain>
    </source>
</reference>
<evidence type="ECO:0000256" key="8">
    <source>
        <dbReference type="ARBA" id="ARBA00023239"/>
    </source>
</evidence>
<evidence type="ECO:0000256" key="10">
    <source>
        <dbReference type="ARBA" id="ARBA00030898"/>
    </source>
</evidence>
<evidence type="ECO:0000313" key="12">
    <source>
        <dbReference type="Proteomes" id="UP000008854"/>
    </source>
</evidence>
<dbReference type="GO" id="GO:0008233">
    <property type="term" value="F:peptidase activity"/>
    <property type="evidence" value="ECO:0007669"/>
    <property type="project" value="UniProtKB-KW"/>
</dbReference>
<evidence type="ECO:0000256" key="1">
    <source>
        <dbReference type="ARBA" id="ARBA00008136"/>
    </source>
</evidence>
<dbReference type="GO" id="GO:0106300">
    <property type="term" value="P:protein-DNA covalent cross-linking repair"/>
    <property type="evidence" value="ECO:0007669"/>
    <property type="project" value="InterPro"/>
</dbReference>
<dbReference type="STRING" id="6183.A0A3Q0KRP3"/>
<evidence type="ECO:0000256" key="2">
    <source>
        <dbReference type="ARBA" id="ARBA00015888"/>
    </source>
</evidence>
<evidence type="ECO:0000256" key="9">
    <source>
        <dbReference type="ARBA" id="ARBA00030390"/>
    </source>
</evidence>
<dbReference type="Pfam" id="PF02586">
    <property type="entry name" value="SRAP"/>
    <property type="match status" value="1"/>
</dbReference>
<keyword evidence="12" id="KW-1185">Reference proteome</keyword>
<keyword evidence="6" id="KW-0190">Covalent protein-DNA linkage</keyword>
<evidence type="ECO:0000256" key="7">
    <source>
        <dbReference type="ARBA" id="ARBA00023125"/>
    </source>
</evidence>
<dbReference type="InterPro" id="IPR003738">
    <property type="entry name" value="SRAP"/>
</dbReference>
<dbReference type="InterPro" id="IPR036590">
    <property type="entry name" value="SRAP-like"/>
</dbReference>
<dbReference type="GO" id="GO:0016829">
    <property type="term" value="F:lyase activity"/>
    <property type="evidence" value="ECO:0007669"/>
    <property type="project" value="UniProtKB-KW"/>
</dbReference>
<dbReference type="InParanoid" id="A0A3Q0KRP3"/>
<dbReference type="Gene3D" id="3.90.1680.10">
    <property type="entry name" value="SOS response associated peptidase-like"/>
    <property type="match status" value="1"/>
</dbReference>
<dbReference type="AlphaFoldDB" id="A0A3Q0KRP3"/>
<keyword evidence="8" id="KW-0456">Lyase</keyword>
<dbReference type="PANTHER" id="PTHR13604:SF0">
    <property type="entry name" value="ABASIC SITE PROCESSING PROTEIN HMCES"/>
    <property type="match status" value="1"/>
</dbReference>
<evidence type="ECO:0000256" key="5">
    <source>
        <dbReference type="ARBA" id="ARBA00022801"/>
    </source>
</evidence>
<name>A0A3Q0KRP3_SCHMA</name>
<proteinExistence type="inferred from homology"/>
<dbReference type="SUPFAM" id="SSF143081">
    <property type="entry name" value="BB1717-like"/>
    <property type="match status" value="1"/>
</dbReference>
<reference evidence="13" key="2">
    <citation type="submission" date="2018-12" db="UniProtKB">
        <authorList>
            <consortium name="WormBaseParasite"/>
        </authorList>
    </citation>
    <scope>IDENTIFICATION</scope>
    <source>
        <strain evidence="13">Puerto Rican</strain>
    </source>
</reference>
<sequence>MCGRTACALEPSTICAKCHLNLRNNKEIGQPSWHNAPGGQKYNPSYNISPGSFTPVLVSNQFTDTKDKGHSLQVMRWGLIPAFIHRDSTSTFHTFNARIESLLDKRSYKCSLQEGKRCVVVVQGFYEWKVGINKKQPFYFCPSDPEKLLMMAGLFAHNYEKQMYSYTIITTSSKGIMADVHSRMPVILDNDDDIYEWLDPAESNYKQAYEFLTDLAHNLDNVSVIKYPVTSQVNNSTYNEPNCIKPISEEEEHKKMIKSYGSSNIMMQFLKRSNKNNTCDQTNIHSNSSHDVSYKDIDAIKKEEVNQ</sequence>
<dbReference type="FunCoup" id="A0A3Q0KRP3">
    <property type="interactions" value="941"/>
</dbReference>
<keyword evidence="3" id="KW-0645">Protease</keyword>
<keyword evidence="4" id="KW-0227">DNA damage</keyword>
<evidence type="ECO:0000313" key="13">
    <source>
        <dbReference type="WBParaSite" id="Smp_163330.1"/>
    </source>
</evidence>
<keyword evidence="7" id="KW-0238">DNA-binding</keyword>
<evidence type="ECO:0000256" key="6">
    <source>
        <dbReference type="ARBA" id="ARBA00023124"/>
    </source>
</evidence>
<dbReference type="Proteomes" id="UP000008854">
    <property type="component" value="Unassembled WGS sequence"/>
</dbReference>
<dbReference type="GO" id="GO:0003697">
    <property type="term" value="F:single-stranded DNA binding"/>
    <property type="evidence" value="ECO:0007669"/>
    <property type="project" value="InterPro"/>
</dbReference>
<accession>A0A3Q0KRP3</accession>
<dbReference type="GO" id="GO:0006508">
    <property type="term" value="P:proteolysis"/>
    <property type="evidence" value="ECO:0007669"/>
    <property type="project" value="UniProtKB-KW"/>
</dbReference>
<organism evidence="12 13">
    <name type="scientific">Schistosoma mansoni</name>
    <name type="common">Blood fluke</name>
    <dbReference type="NCBI Taxonomy" id="6183"/>
    <lineage>
        <taxon>Eukaryota</taxon>
        <taxon>Metazoa</taxon>
        <taxon>Spiralia</taxon>
        <taxon>Lophotrochozoa</taxon>
        <taxon>Platyhelminthes</taxon>
        <taxon>Trematoda</taxon>
        <taxon>Digenea</taxon>
        <taxon>Strigeidida</taxon>
        <taxon>Schistosomatoidea</taxon>
        <taxon>Schistosomatidae</taxon>
        <taxon>Schistosoma</taxon>
    </lineage>
</organism>
<evidence type="ECO:0000256" key="4">
    <source>
        <dbReference type="ARBA" id="ARBA00022763"/>
    </source>
</evidence>
<comment type="similarity">
    <text evidence="1">Belongs to the SOS response-associated peptidase family.</text>
</comment>
<keyword evidence="5" id="KW-0378">Hydrolase</keyword>
<evidence type="ECO:0000256" key="11">
    <source>
        <dbReference type="ARBA" id="ARBA00031130"/>
    </source>
</evidence>